<dbReference type="InterPro" id="IPR023214">
    <property type="entry name" value="HAD_sf"/>
</dbReference>
<protein>
    <submittedName>
        <fullName evidence="1">FMN phosphatase YigB (HAD superfamily)</fullName>
    </submittedName>
</protein>
<dbReference type="AlphaFoldDB" id="A0A841BQX0"/>
<evidence type="ECO:0000313" key="2">
    <source>
        <dbReference type="Proteomes" id="UP000587527"/>
    </source>
</evidence>
<gene>
    <name evidence="1" type="ORF">F4553_002589</name>
</gene>
<name>A0A841BQX0_9ACTN</name>
<sequence length="244" mass="26834">MLPTPRALLLDFGGTIVTSYRVTPFEPGFVERVHDLIGGVLSVDELKSELNRADAERGAWRDSTDEQIELTHEQLWGDYVAKGWPDAAREAVLANARDLTYAWARRSNWKLRPGILDLLEFTVGRGLPVAVVSNTRCGAAHRDFLDDRGLTGALGVQIYSDELGYFKPHPEMVFAAARDLRVEPADCWFVGDLVHTDIAAGRRAGVGAAILMPDGEISSVELDPRPDAIVADGTELLELLRTEI</sequence>
<dbReference type="Proteomes" id="UP000587527">
    <property type="component" value="Unassembled WGS sequence"/>
</dbReference>
<dbReference type="SUPFAM" id="SSF56784">
    <property type="entry name" value="HAD-like"/>
    <property type="match status" value="1"/>
</dbReference>
<dbReference type="GO" id="GO:0006281">
    <property type="term" value="P:DNA repair"/>
    <property type="evidence" value="ECO:0007669"/>
    <property type="project" value="TreeGrafter"/>
</dbReference>
<dbReference type="EMBL" id="JACHMN010000002">
    <property type="protein sequence ID" value="MBB5869210.1"/>
    <property type="molecule type" value="Genomic_DNA"/>
</dbReference>
<dbReference type="GO" id="GO:0008967">
    <property type="term" value="F:phosphoglycolate phosphatase activity"/>
    <property type="evidence" value="ECO:0007669"/>
    <property type="project" value="TreeGrafter"/>
</dbReference>
<comment type="caution">
    <text evidence="1">The sequence shown here is derived from an EMBL/GenBank/DDBJ whole genome shotgun (WGS) entry which is preliminary data.</text>
</comment>
<dbReference type="Pfam" id="PF00702">
    <property type="entry name" value="Hydrolase"/>
    <property type="match status" value="1"/>
</dbReference>
<dbReference type="PANTHER" id="PTHR43434:SF1">
    <property type="entry name" value="PHOSPHOGLYCOLATE PHOSPHATASE"/>
    <property type="match status" value="1"/>
</dbReference>
<accession>A0A841BQX0</accession>
<dbReference type="Gene3D" id="3.40.50.1000">
    <property type="entry name" value="HAD superfamily/HAD-like"/>
    <property type="match status" value="1"/>
</dbReference>
<proteinExistence type="predicted"/>
<dbReference type="InterPro" id="IPR050155">
    <property type="entry name" value="HAD-like_hydrolase_sf"/>
</dbReference>
<reference evidence="1 2" key="1">
    <citation type="submission" date="2020-08" db="EMBL/GenBank/DDBJ databases">
        <title>Sequencing the genomes of 1000 actinobacteria strains.</title>
        <authorList>
            <person name="Klenk H.-P."/>
        </authorList>
    </citation>
    <scope>NUCLEOTIDE SEQUENCE [LARGE SCALE GENOMIC DNA]</scope>
    <source>
        <strain evidence="1 2">DSM 45362</strain>
    </source>
</reference>
<dbReference type="RefSeq" id="WP_184835688.1">
    <property type="nucleotide sequence ID" value="NZ_JACHMN010000002.1"/>
</dbReference>
<dbReference type="GO" id="GO:0005829">
    <property type="term" value="C:cytosol"/>
    <property type="evidence" value="ECO:0007669"/>
    <property type="project" value="TreeGrafter"/>
</dbReference>
<dbReference type="InterPro" id="IPR006439">
    <property type="entry name" value="HAD-SF_hydro_IA"/>
</dbReference>
<dbReference type="SFLD" id="SFLDG01129">
    <property type="entry name" value="C1.5:_HAD__Beta-PGM__Phosphata"/>
    <property type="match status" value="1"/>
</dbReference>
<dbReference type="PANTHER" id="PTHR43434">
    <property type="entry name" value="PHOSPHOGLYCOLATE PHOSPHATASE"/>
    <property type="match status" value="1"/>
</dbReference>
<dbReference type="CDD" id="cd07505">
    <property type="entry name" value="HAD_BPGM-like"/>
    <property type="match status" value="1"/>
</dbReference>
<evidence type="ECO:0000313" key="1">
    <source>
        <dbReference type="EMBL" id="MBB5869210.1"/>
    </source>
</evidence>
<dbReference type="InterPro" id="IPR036412">
    <property type="entry name" value="HAD-like_sf"/>
</dbReference>
<keyword evidence="2" id="KW-1185">Reference proteome</keyword>
<dbReference type="SFLD" id="SFLDS00003">
    <property type="entry name" value="Haloacid_Dehalogenase"/>
    <property type="match status" value="1"/>
</dbReference>
<organism evidence="1 2">
    <name type="scientific">Allocatelliglobosispora scoriae</name>
    <dbReference type="NCBI Taxonomy" id="643052"/>
    <lineage>
        <taxon>Bacteria</taxon>
        <taxon>Bacillati</taxon>
        <taxon>Actinomycetota</taxon>
        <taxon>Actinomycetes</taxon>
        <taxon>Micromonosporales</taxon>
        <taxon>Micromonosporaceae</taxon>
        <taxon>Allocatelliglobosispora</taxon>
    </lineage>
</organism>
<dbReference type="NCBIfam" id="TIGR01549">
    <property type="entry name" value="HAD-SF-IA-v1"/>
    <property type="match status" value="1"/>
</dbReference>